<comment type="caution">
    <text evidence="2">The sequence shown here is derived from an EMBL/GenBank/DDBJ whole genome shotgun (WGS) entry which is preliminary data.</text>
</comment>
<organism evidence="2 3">
    <name type="scientific">Tanacetum coccineum</name>
    <dbReference type="NCBI Taxonomy" id="301880"/>
    <lineage>
        <taxon>Eukaryota</taxon>
        <taxon>Viridiplantae</taxon>
        <taxon>Streptophyta</taxon>
        <taxon>Embryophyta</taxon>
        <taxon>Tracheophyta</taxon>
        <taxon>Spermatophyta</taxon>
        <taxon>Magnoliopsida</taxon>
        <taxon>eudicotyledons</taxon>
        <taxon>Gunneridae</taxon>
        <taxon>Pentapetalae</taxon>
        <taxon>asterids</taxon>
        <taxon>campanulids</taxon>
        <taxon>Asterales</taxon>
        <taxon>Asteraceae</taxon>
        <taxon>Asteroideae</taxon>
        <taxon>Anthemideae</taxon>
        <taxon>Anthemidinae</taxon>
        <taxon>Tanacetum</taxon>
    </lineage>
</organism>
<evidence type="ECO:0000256" key="1">
    <source>
        <dbReference type="SAM" id="MobiDB-lite"/>
    </source>
</evidence>
<name>A0ABQ5A9I8_9ASTR</name>
<gene>
    <name evidence="2" type="ORF">Tco_0820127</name>
</gene>
<proteinExistence type="predicted"/>
<dbReference type="EMBL" id="BQNB010012083">
    <property type="protein sequence ID" value="GJS98957.1"/>
    <property type="molecule type" value="Genomic_DNA"/>
</dbReference>
<dbReference type="Proteomes" id="UP001151760">
    <property type="component" value="Unassembled WGS sequence"/>
</dbReference>
<evidence type="ECO:0000313" key="3">
    <source>
        <dbReference type="Proteomes" id="UP001151760"/>
    </source>
</evidence>
<reference evidence="2" key="2">
    <citation type="submission" date="2022-01" db="EMBL/GenBank/DDBJ databases">
        <authorList>
            <person name="Yamashiro T."/>
            <person name="Shiraishi A."/>
            <person name="Satake H."/>
            <person name="Nakayama K."/>
        </authorList>
    </citation>
    <scope>NUCLEOTIDE SEQUENCE</scope>
</reference>
<keyword evidence="3" id="KW-1185">Reference proteome</keyword>
<accession>A0ABQ5A9I8</accession>
<feature type="region of interest" description="Disordered" evidence="1">
    <location>
        <begin position="37"/>
        <end position="61"/>
    </location>
</feature>
<sequence length="128" mass="14461">MELLGESINYVRVVRVMESSNSPEDIFLAKGGTVTDIQEKDKNRSQNDKTEHENEKTVKLKSQSQISQVILQSLGNDCVAKHPWGPKVEFKRKSQDDLRAKIDAYSSLLSSHTRKPAKDLEASILSYK</sequence>
<reference evidence="2" key="1">
    <citation type="journal article" date="2022" name="Int. J. Mol. Sci.">
        <title>Draft Genome of Tanacetum Coccineum: Genomic Comparison of Closely Related Tanacetum-Family Plants.</title>
        <authorList>
            <person name="Yamashiro T."/>
            <person name="Shiraishi A."/>
            <person name="Nakayama K."/>
            <person name="Satake H."/>
        </authorList>
    </citation>
    <scope>NUCLEOTIDE SEQUENCE</scope>
</reference>
<protein>
    <submittedName>
        <fullName evidence="2">Uncharacterized protein</fullName>
    </submittedName>
</protein>
<evidence type="ECO:0000313" key="2">
    <source>
        <dbReference type="EMBL" id="GJS98957.1"/>
    </source>
</evidence>
<feature type="compositionally biased region" description="Basic and acidic residues" evidence="1">
    <location>
        <begin position="37"/>
        <end position="58"/>
    </location>
</feature>